<comment type="caution">
    <text evidence="3">The sequence shown here is derived from an EMBL/GenBank/DDBJ whole genome shotgun (WGS) entry which is preliminary data.</text>
</comment>
<proteinExistence type="predicted"/>
<reference evidence="4" key="1">
    <citation type="journal article" date="2019" name="Int. J. Syst. Evol. Microbiol.">
        <title>The Global Catalogue of Microorganisms (GCM) 10K type strain sequencing project: providing services to taxonomists for standard genome sequencing and annotation.</title>
        <authorList>
            <consortium name="The Broad Institute Genomics Platform"/>
            <consortium name="The Broad Institute Genome Sequencing Center for Infectious Disease"/>
            <person name="Wu L."/>
            <person name="Ma J."/>
        </authorList>
    </citation>
    <scope>NUCLEOTIDE SEQUENCE [LARGE SCALE GENOMIC DNA]</scope>
    <source>
        <strain evidence="4">KACC 12507</strain>
    </source>
</reference>
<organism evidence="3 4">
    <name type="scientific">Glaciecola siphonariae</name>
    <dbReference type="NCBI Taxonomy" id="521012"/>
    <lineage>
        <taxon>Bacteria</taxon>
        <taxon>Pseudomonadati</taxon>
        <taxon>Pseudomonadota</taxon>
        <taxon>Gammaproteobacteria</taxon>
        <taxon>Alteromonadales</taxon>
        <taxon>Alteromonadaceae</taxon>
        <taxon>Glaciecola</taxon>
    </lineage>
</organism>
<name>A0ABV9LZI0_9ALTE</name>
<dbReference type="Pfam" id="PF13166">
    <property type="entry name" value="AAA_13"/>
    <property type="match status" value="1"/>
</dbReference>
<keyword evidence="1" id="KW-0175">Coiled coil</keyword>
<feature type="domain" description="Protein CR006 P-loop" evidence="2">
    <location>
        <begin position="20"/>
        <end position="717"/>
    </location>
</feature>
<accession>A0ABV9LZI0</accession>
<dbReference type="InterPro" id="IPR026866">
    <property type="entry name" value="CR006_AAA"/>
</dbReference>
<keyword evidence="4" id="KW-1185">Reference proteome</keyword>
<feature type="coiled-coil region" evidence="1">
    <location>
        <begin position="407"/>
        <end position="455"/>
    </location>
</feature>
<evidence type="ECO:0000313" key="4">
    <source>
        <dbReference type="Proteomes" id="UP001595897"/>
    </source>
</evidence>
<dbReference type="InterPro" id="IPR027417">
    <property type="entry name" value="P-loop_NTPase"/>
</dbReference>
<evidence type="ECO:0000256" key="1">
    <source>
        <dbReference type="SAM" id="Coils"/>
    </source>
</evidence>
<evidence type="ECO:0000259" key="2">
    <source>
        <dbReference type="Pfam" id="PF13166"/>
    </source>
</evidence>
<sequence>MINNIQIIPPTATYVNQVILTDLRRINFFFGANGTGKTTISRVLAGTNGFAHCPVTWDGGIQLESMVYNRDFIDRNFNQDGPLQGVFTLGEDQVEAERKIAELQPEIGKIEEQISSLNVQLDGDDTQPGKRVELDALEPNFTEKCFRQKRQHDSYFQEAFSGVRGNAEKFKAKVLTEHHTNSAELFSLDILKDKAETVFSSDLERVSLLGDLSSQNLIQAEDNPLLQKVIVGNQDIDIAALIDKLGNSDWVKQGRQFHAQDSSICPFCQQSTDEDFAASLDAFFSDAYDNDIVALQQLKNSYREASEYLSTGIQRVAEQNNPFLKTELFNAEAQAVVDRLKVNLASITRKLNEPSRRIELEPMQPLLDKLQLLIAEANEASNYHNQTAENIGSERETLKAQVWRYVLNKLDTDLNEYHQRKDNLNRTISGMEQSLNAKNECLQALKGQIKDLEKLTTSIQPTINAINGLLTKFGFNSFELGDVGDGIHYQLLRANGEEASSSLSEGEKTFITFLYFYHLIKGAQSPSGVTASRVVVFDDPISSLDSDVLYIVSSLIKSVMDEARDDASLIKQVFVLTHNVYFHKEISFNQRRTSGDALSDESFWLVKKSQSGSEVTRCQTNPIRSAYELLWEDVRVNNISSTGLQNTLRRILENYFSMWGGMSKDEICALFDGRDKIICQSLFSWVNDGSHSIHDDLYINHGEQTNESYLRVFKEIFVQAGQVGHYNMMTNRV</sequence>
<dbReference type="Proteomes" id="UP001595897">
    <property type="component" value="Unassembled WGS sequence"/>
</dbReference>
<dbReference type="PANTHER" id="PTHR32182:SF22">
    <property type="entry name" value="ATP-DEPENDENT ENDONUCLEASE, OLD FAMILY-RELATED"/>
    <property type="match status" value="1"/>
</dbReference>
<protein>
    <submittedName>
        <fullName evidence="3">AAA family ATPase</fullName>
    </submittedName>
</protein>
<evidence type="ECO:0000313" key="3">
    <source>
        <dbReference type="EMBL" id="MFC4701413.1"/>
    </source>
</evidence>
<dbReference type="SUPFAM" id="SSF52540">
    <property type="entry name" value="P-loop containing nucleoside triphosphate hydrolases"/>
    <property type="match status" value="1"/>
</dbReference>
<dbReference type="PANTHER" id="PTHR32182">
    <property type="entry name" value="DNA REPLICATION AND REPAIR PROTEIN RECF"/>
    <property type="match status" value="1"/>
</dbReference>
<dbReference type="EMBL" id="JBHSGU010000009">
    <property type="protein sequence ID" value="MFC4701413.1"/>
    <property type="molecule type" value="Genomic_DNA"/>
</dbReference>
<dbReference type="Gene3D" id="3.40.50.300">
    <property type="entry name" value="P-loop containing nucleotide triphosphate hydrolases"/>
    <property type="match status" value="1"/>
</dbReference>
<gene>
    <name evidence="3" type="ORF">ACFO4O_14690</name>
</gene>
<dbReference type="RefSeq" id="WP_382409864.1">
    <property type="nucleotide sequence ID" value="NZ_JBHSGU010000009.1"/>
</dbReference>